<dbReference type="Gene3D" id="3.40.50.300">
    <property type="entry name" value="P-loop containing nucleotide triphosphate hydrolases"/>
    <property type="match status" value="1"/>
</dbReference>
<name>A0A5C3PBA6_9APHY</name>
<proteinExistence type="predicted"/>
<evidence type="ECO:0000313" key="3">
    <source>
        <dbReference type="EMBL" id="TFK85918.1"/>
    </source>
</evidence>
<evidence type="ECO:0000259" key="2">
    <source>
        <dbReference type="PROSITE" id="PS50837"/>
    </source>
</evidence>
<dbReference type="CDD" id="cd21037">
    <property type="entry name" value="MLKL_NTD"/>
    <property type="match status" value="1"/>
</dbReference>
<dbReference type="Pfam" id="PF24883">
    <property type="entry name" value="NPHP3_N"/>
    <property type="match status" value="1"/>
</dbReference>
<dbReference type="InterPro" id="IPR007111">
    <property type="entry name" value="NACHT_NTPase"/>
</dbReference>
<organism evidence="3 4">
    <name type="scientific">Polyporus arcularius HHB13444</name>
    <dbReference type="NCBI Taxonomy" id="1314778"/>
    <lineage>
        <taxon>Eukaryota</taxon>
        <taxon>Fungi</taxon>
        <taxon>Dikarya</taxon>
        <taxon>Basidiomycota</taxon>
        <taxon>Agaricomycotina</taxon>
        <taxon>Agaricomycetes</taxon>
        <taxon>Polyporales</taxon>
        <taxon>Polyporaceae</taxon>
        <taxon>Polyporus</taxon>
    </lineage>
</organism>
<dbReference type="SUPFAM" id="SSF52540">
    <property type="entry name" value="P-loop containing nucleoside triphosphate hydrolases"/>
    <property type="match status" value="1"/>
</dbReference>
<dbReference type="PANTHER" id="PTHR10039">
    <property type="entry name" value="AMELOGENIN"/>
    <property type="match status" value="1"/>
</dbReference>
<keyword evidence="1" id="KW-0677">Repeat</keyword>
<dbReference type="InterPro" id="IPR027417">
    <property type="entry name" value="P-loop_NTPase"/>
</dbReference>
<accession>A0A5C3PBA6</accession>
<dbReference type="PANTHER" id="PTHR10039:SF14">
    <property type="entry name" value="NACHT DOMAIN-CONTAINING PROTEIN"/>
    <property type="match status" value="1"/>
</dbReference>
<dbReference type="EMBL" id="ML211226">
    <property type="protein sequence ID" value="TFK85918.1"/>
    <property type="molecule type" value="Genomic_DNA"/>
</dbReference>
<gene>
    <name evidence="3" type="ORF">K466DRAFT_525109</name>
</gene>
<dbReference type="InterPro" id="IPR059179">
    <property type="entry name" value="MLKL-like_MCAfunc"/>
</dbReference>
<reference evidence="3 4" key="1">
    <citation type="journal article" date="2019" name="Nat. Ecol. Evol.">
        <title>Megaphylogeny resolves global patterns of mushroom evolution.</title>
        <authorList>
            <person name="Varga T."/>
            <person name="Krizsan K."/>
            <person name="Foldi C."/>
            <person name="Dima B."/>
            <person name="Sanchez-Garcia M."/>
            <person name="Sanchez-Ramirez S."/>
            <person name="Szollosi G.J."/>
            <person name="Szarkandi J.G."/>
            <person name="Papp V."/>
            <person name="Albert L."/>
            <person name="Andreopoulos W."/>
            <person name="Angelini C."/>
            <person name="Antonin V."/>
            <person name="Barry K.W."/>
            <person name="Bougher N.L."/>
            <person name="Buchanan P."/>
            <person name="Buyck B."/>
            <person name="Bense V."/>
            <person name="Catcheside P."/>
            <person name="Chovatia M."/>
            <person name="Cooper J."/>
            <person name="Damon W."/>
            <person name="Desjardin D."/>
            <person name="Finy P."/>
            <person name="Geml J."/>
            <person name="Haridas S."/>
            <person name="Hughes K."/>
            <person name="Justo A."/>
            <person name="Karasinski D."/>
            <person name="Kautmanova I."/>
            <person name="Kiss B."/>
            <person name="Kocsube S."/>
            <person name="Kotiranta H."/>
            <person name="LaButti K.M."/>
            <person name="Lechner B.E."/>
            <person name="Liimatainen K."/>
            <person name="Lipzen A."/>
            <person name="Lukacs Z."/>
            <person name="Mihaltcheva S."/>
            <person name="Morgado L.N."/>
            <person name="Niskanen T."/>
            <person name="Noordeloos M.E."/>
            <person name="Ohm R.A."/>
            <person name="Ortiz-Santana B."/>
            <person name="Ovrebo C."/>
            <person name="Racz N."/>
            <person name="Riley R."/>
            <person name="Savchenko A."/>
            <person name="Shiryaev A."/>
            <person name="Soop K."/>
            <person name="Spirin V."/>
            <person name="Szebenyi C."/>
            <person name="Tomsovsky M."/>
            <person name="Tulloss R.E."/>
            <person name="Uehling J."/>
            <person name="Grigoriev I.V."/>
            <person name="Vagvolgyi C."/>
            <person name="Papp T."/>
            <person name="Martin F.M."/>
            <person name="Miettinen O."/>
            <person name="Hibbett D.S."/>
            <person name="Nagy L.G."/>
        </authorList>
    </citation>
    <scope>NUCLEOTIDE SEQUENCE [LARGE SCALE GENOMIC DNA]</scope>
    <source>
        <strain evidence="3 4">HHB13444</strain>
    </source>
</reference>
<keyword evidence="4" id="KW-1185">Reference proteome</keyword>
<protein>
    <recommendedName>
        <fullName evidence="2">NACHT domain-containing protein</fullName>
    </recommendedName>
</protein>
<dbReference type="InterPro" id="IPR056884">
    <property type="entry name" value="NPHP3-like_N"/>
</dbReference>
<evidence type="ECO:0000256" key="1">
    <source>
        <dbReference type="ARBA" id="ARBA00022737"/>
    </source>
</evidence>
<sequence length="868" mass="97502">MTCFKVPKISLAAIAVLDGTVISLEATKDTITAAAPIPGLSIALEALITLLKKIQGARSNCDALVTLCGQATSLANMLEGLANTITTKLTEYPKGSLERRQADERAFGTGSRFHRRVEKLQIDLRTICAEANELSQRSYFAKFVHSTGDAEVITGLKDRMGAACQRFQIEGNITIEALADEILNFAKIAEEERVLDKIPRADEAHYLSAANAMKARLQVGTRDQILKRLERWESEEFAVRGVDCAHLPVYVLVGEAGTGKSTIASEFAKRLQGRHHLGASFFFTRGVHELNSPRKFFSTVASQLAQSQTALRGHIVDAAREHLRTGALQQLEREFEDLIHRPLSALSSEDPTHPPIFVIVDALDECTEEGQELVPVLLRLLLLTAAKPGSPLRVFLTSRPEPHYIHRVFTTPDLNPYISVISIQEYRSSVTDDIERLVRARLAEHETSKRWSEEDPSRVTSIVEKSEALFIYARTAIDFLLADVDDLRFIQERYENLMGVEEVFGLDPLDTLYRTVLENVFPPKDRFPQMQDRLKRVLGYLVGVLNPDGISPATLEKLTNMPAVDSVLVLNKLRSVVLFERDNVNSRFRIIHATFREFLVNHRTSGDVFHVRAGQVHGQLADDCMAVIRYFRDRAVALVLQLLTGNVRDFDYVSYAYKYRNHHFRSRKDPLCEDGDNCQPTDEDDVSLLAPIVSYIDAPDPSSMRGLIRNIVRHMRESQRVGGRFGEVLFSLEQWVSGWGNSVEELTTGSGQARMRRIQIALLPILLDIQALEKFGAVCQEAPSSEATSTLDDQHVRDLETAVKTLNESCLTDHLMDDQYVILQEGHNQFHKAIITAGLAPGHQREDEYEAYQEQKRLRALGRVLQQT</sequence>
<dbReference type="InParanoid" id="A0A5C3PBA6"/>
<feature type="domain" description="NACHT" evidence="2">
    <location>
        <begin position="248"/>
        <end position="400"/>
    </location>
</feature>
<dbReference type="Proteomes" id="UP000308197">
    <property type="component" value="Unassembled WGS sequence"/>
</dbReference>
<dbReference type="PROSITE" id="PS50837">
    <property type="entry name" value="NACHT"/>
    <property type="match status" value="1"/>
</dbReference>
<evidence type="ECO:0000313" key="4">
    <source>
        <dbReference type="Proteomes" id="UP000308197"/>
    </source>
</evidence>
<dbReference type="AlphaFoldDB" id="A0A5C3PBA6"/>
<dbReference type="STRING" id="1314778.A0A5C3PBA6"/>